<feature type="transmembrane region" description="Helical" evidence="10">
    <location>
        <begin position="423"/>
        <end position="443"/>
    </location>
</feature>
<feature type="transmembrane region" description="Helical" evidence="10">
    <location>
        <begin position="281"/>
        <end position="299"/>
    </location>
</feature>
<dbReference type="OrthoDB" id="377083at2759"/>
<keyword evidence="11" id="KW-1185">Reference proteome</keyword>
<feature type="transmembrane region" description="Helical" evidence="10">
    <location>
        <begin position="311"/>
        <end position="339"/>
    </location>
</feature>
<protein>
    <recommendedName>
        <fullName evidence="3">dolichol kinase</fullName>
        <ecNumber evidence="3">2.7.1.108</ecNumber>
    </recommendedName>
</protein>
<feature type="transmembrane region" description="Helical" evidence="10">
    <location>
        <begin position="179"/>
        <end position="203"/>
    </location>
</feature>
<dbReference type="EC" id="2.7.1.108" evidence="3"/>
<accession>A0A8M8V854</accession>
<evidence type="ECO:0000313" key="11">
    <source>
        <dbReference type="Proteomes" id="UP000504604"/>
    </source>
</evidence>
<dbReference type="GO" id="GO:0005789">
    <property type="term" value="C:endoplasmic reticulum membrane"/>
    <property type="evidence" value="ECO:0007669"/>
    <property type="project" value="UniProtKB-SubCell"/>
</dbReference>
<dbReference type="PANTHER" id="PTHR13205">
    <property type="entry name" value="TRANSMEMBRANE PROTEIN 15-RELATED"/>
    <property type="match status" value="1"/>
</dbReference>
<keyword evidence="4" id="KW-0808">Transferase</keyword>
<evidence type="ECO:0000256" key="3">
    <source>
        <dbReference type="ARBA" id="ARBA00012132"/>
    </source>
</evidence>
<evidence type="ECO:0000256" key="6">
    <source>
        <dbReference type="ARBA" id="ARBA00022777"/>
    </source>
</evidence>
<evidence type="ECO:0000256" key="9">
    <source>
        <dbReference type="ARBA" id="ARBA00023136"/>
    </source>
</evidence>
<evidence type="ECO:0000256" key="8">
    <source>
        <dbReference type="ARBA" id="ARBA00022989"/>
    </source>
</evidence>
<evidence type="ECO:0000313" key="12">
    <source>
        <dbReference type="RefSeq" id="XP_020552494.1"/>
    </source>
</evidence>
<dbReference type="Proteomes" id="UP000504604">
    <property type="component" value="Linkage group LG9"/>
</dbReference>
<feature type="transmembrane region" description="Helical" evidence="10">
    <location>
        <begin position="490"/>
        <end position="509"/>
    </location>
</feature>
<evidence type="ECO:0000256" key="7">
    <source>
        <dbReference type="ARBA" id="ARBA00022824"/>
    </source>
</evidence>
<feature type="transmembrane region" description="Helical" evidence="10">
    <location>
        <begin position="110"/>
        <end position="132"/>
    </location>
</feature>
<dbReference type="GO" id="GO:0043048">
    <property type="term" value="P:dolichyl monophosphate biosynthetic process"/>
    <property type="evidence" value="ECO:0007669"/>
    <property type="project" value="TreeGrafter"/>
</dbReference>
<dbReference type="KEGG" id="sind:105170815"/>
<feature type="transmembrane region" description="Helical" evidence="10">
    <location>
        <begin position="381"/>
        <end position="402"/>
    </location>
</feature>
<proteinExistence type="inferred from homology"/>
<evidence type="ECO:0000256" key="2">
    <source>
        <dbReference type="ARBA" id="ARBA00010794"/>
    </source>
</evidence>
<feature type="transmembrane region" description="Helical" evidence="10">
    <location>
        <begin position="515"/>
        <end position="534"/>
    </location>
</feature>
<keyword evidence="9 10" id="KW-0472">Membrane</keyword>
<sequence>MAVSLLQQLNGERVVVLLYIIRILFSTPLSLLPEACSLSLLSLFALCVEISADDDSNPLANYFRTRPGASSGILLGAVTLPGVMVSRLIQSLRAFALQEVGIEEIEYLKLQFWAASAICFTVLVFLCIIVPFVSQSQAISCLIFFFFLQFSALAGWPVALMALWVLCHGFTAVKLLQRIMRTFPACASIGESLLVTTGLVIYFGDMLAYTAARIPSFLASSKALLVLYGIKRSEIGTIIQGVIIGLLIFPIFYKYSIQLWESFTSLSSSRDLGNYEMRRSLVFYASLMFMLAMVVPSWMQLVHSFQMHPLLWVFHFVFLEPFKSLSLCAYWLVMIYFSVRKFYNISKNSKTERILLRKYYHLMAVSIFVPALIFQPRFLDLAFGAALAVFLLLEIIRIWKIWPLGHLVHQFMNAFTDHRDSDLLIVSHFSLLLGCALPIWLSSGFTDRPLAPFAGILSLGIGDTMASMVGHKYGVLRWSKTGKKTIEGTAAGITSVLAACFMLLPLLAATGYIFTLHWFSLIVAVTISGLLEAYTAQLDNAFIPLVFYSLLCL</sequence>
<evidence type="ECO:0000256" key="1">
    <source>
        <dbReference type="ARBA" id="ARBA00004477"/>
    </source>
</evidence>
<comment type="subcellular location">
    <subcellularLocation>
        <location evidence="1">Endoplasmic reticulum membrane</location>
        <topology evidence="1">Multi-pass membrane protein</topology>
    </subcellularLocation>
</comment>
<dbReference type="AlphaFoldDB" id="A0A8M8V854"/>
<feature type="transmembrane region" description="Helical" evidence="10">
    <location>
        <begin position="72"/>
        <end position="89"/>
    </location>
</feature>
<feature type="transmembrane region" description="Helical" evidence="10">
    <location>
        <begin position="144"/>
        <end position="167"/>
    </location>
</feature>
<dbReference type="InterPro" id="IPR032974">
    <property type="entry name" value="Polypren_kinase"/>
</dbReference>
<feature type="transmembrane region" description="Helical" evidence="10">
    <location>
        <begin position="238"/>
        <end position="260"/>
    </location>
</feature>
<keyword evidence="7" id="KW-0256">Endoplasmic reticulum</keyword>
<dbReference type="GO" id="GO:0004168">
    <property type="term" value="F:dolichol kinase activity"/>
    <property type="evidence" value="ECO:0007669"/>
    <property type="project" value="UniProtKB-EC"/>
</dbReference>
<evidence type="ECO:0000256" key="5">
    <source>
        <dbReference type="ARBA" id="ARBA00022692"/>
    </source>
</evidence>
<dbReference type="RefSeq" id="XP_020552494.1">
    <property type="nucleotide sequence ID" value="XM_020696835.1"/>
</dbReference>
<evidence type="ECO:0000256" key="4">
    <source>
        <dbReference type="ARBA" id="ARBA00022679"/>
    </source>
</evidence>
<comment type="similarity">
    <text evidence="2">Belongs to the polyprenol kinase family.</text>
</comment>
<feature type="transmembrane region" description="Helical" evidence="10">
    <location>
        <begin position="359"/>
        <end position="375"/>
    </location>
</feature>
<gene>
    <name evidence="12" type="primary">LOC105170815</name>
</gene>
<keyword evidence="6 12" id="KW-0418">Kinase</keyword>
<keyword evidence="5 10" id="KW-0812">Transmembrane</keyword>
<evidence type="ECO:0000256" key="10">
    <source>
        <dbReference type="SAM" id="Phobius"/>
    </source>
</evidence>
<reference evidence="12" key="1">
    <citation type="submission" date="2025-08" db="UniProtKB">
        <authorList>
            <consortium name="RefSeq"/>
        </authorList>
    </citation>
    <scope>IDENTIFICATION</scope>
</reference>
<dbReference type="GeneID" id="105170815"/>
<dbReference type="PANTHER" id="PTHR13205:SF15">
    <property type="entry name" value="DOLICHOL KINASE"/>
    <property type="match status" value="1"/>
</dbReference>
<name>A0A8M8V854_SESIN</name>
<organism evidence="11 12">
    <name type="scientific">Sesamum indicum</name>
    <name type="common">Oriental sesame</name>
    <name type="synonym">Sesamum orientale</name>
    <dbReference type="NCBI Taxonomy" id="4182"/>
    <lineage>
        <taxon>Eukaryota</taxon>
        <taxon>Viridiplantae</taxon>
        <taxon>Streptophyta</taxon>
        <taxon>Embryophyta</taxon>
        <taxon>Tracheophyta</taxon>
        <taxon>Spermatophyta</taxon>
        <taxon>Magnoliopsida</taxon>
        <taxon>eudicotyledons</taxon>
        <taxon>Gunneridae</taxon>
        <taxon>Pentapetalae</taxon>
        <taxon>asterids</taxon>
        <taxon>lamiids</taxon>
        <taxon>Lamiales</taxon>
        <taxon>Pedaliaceae</taxon>
        <taxon>Sesamum</taxon>
    </lineage>
</organism>
<keyword evidence="8 10" id="KW-1133">Transmembrane helix</keyword>